<evidence type="ECO:0000313" key="10">
    <source>
        <dbReference type="Proteomes" id="UP001212996"/>
    </source>
</evidence>
<gene>
    <name evidence="9" type="primary">tssH</name>
    <name evidence="9" type="ORF">PH362_10270</name>
</gene>
<dbReference type="AlphaFoldDB" id="A0AAW6BIC0"/>
<keyword evidence="3" id="KW-0547">Nucleotide-binding</keyword>
<name>A0AAW6BIC0_9GAMM</name>
<evidence type="ECO:0000256" key="6">
    <source>
        <dbReference type="SAM" id="Coils"/>
    </source>
</evidence>
<dbReference type="Gene3D" id="1.10.1780.10">
    <property type="entry name" value="Clp, N-terminal domain"/>
    <property type="match status" value="1"/>
</dbReference>
<dbReference type="NCBIfam" id="TIGR03345">
    <property type="entry name" value="VI_ClpV1"/>
    <property type="match status" value="1"/>
</dbReference>
<protein>
    <submittedName>
        <fullName evidence="9">Type VI secretion system ATPase TssH</fullName>
    </submittedName>
</protein>
<dbReference type="GO" id="GO:0016887">
    <property type="term" value="F:ATP hydrolysis activity"/>
    <property type="evidence" value="ECO:0007669"/>
    <property type="project" value="InterPro"/>
</dbReference>
<dbReference type="SUPFAM" id="SSF52540">
    <property type="entry name" value="P-loop containing nucleoside triphosphate hydrolases"/>
    <property type="match status" value="2"/>
</dbReference>
<comment type="similarity">
    <text evidence="1">Belongs to the ClpA/ClpB family.</text>
</comment>
<reference evidence="9" key="1">
    <citation type="submission" date="2023-01" db="EMBL/GenBank/DDBJ databases">
        <title>Genome sequencing of Photorhabdus bodei 09-20.</title>
        <authorList>
            <person name="Kalindamar S."/>
            <person name="Kumru S."/>
        </authorList>
    </citation>
    <scope>NUCLEOTIDE SEQUENCE</scope>
    <source>
        <strain evidence="9">09-20</strain>
    </source>
</reference>
<dbReference type="PRINTS" id="PR00300">
    <property type="entry name" value="CLPPROTEASEA"/>
</dbReference>
<dbReference type="InterPro" id="IPR003593">
    <property type="entry name" value="AAA+_ATPase"/>
</dbReference>
<dbReference type="Gene3D" id="1.10.8.60">
    <property type="match status" value="1"/>
</dbReference>
<dbReference type="EMBL" id="JAQMFO010000012">
    <property type="protein sequence ID" value="MDB6372321.1"/>
    <property type="molecule type" value="Genomic_DNA"/>
</dbReference>
<dbReference type="InterPro" id="IPR027417">
    <property type="entry name" value="P-loop_NTPase"/>
</dbReference>
<evidence type="ECO:0000256" key="5">
    <source>
        <dbReference type="ARBA" id="ARBA00023186"/>
    </source>
</evidence>
<dbReference type="InterPro" id="IPR001270">
    <property type="entry name" value="ClpA/B"/>
</dbReference>
<evidence type="ECO:0000256" key="2">
    <source>
        <dbReference type="ARBA" id="ARBA00022737"/>
    </source>
</evidence>
<dbReference type="Pfam" id="PF07724">
    <property type="entry name" value="AAA_2"/>
    <property type="match status" value="1"/>
</dbReference>
<dbReference type="CDD" id="cd00009">
    <property type="entry name" value="AAA"/>
    <property type="match status" value="1"/>
</dbReference>
<dbReference type="Pfam" id="PF02861">
    <property type="entry name" value="Clp_N"/>
    <property type="match status" value="1"/>
</dbReference>
<dbReference type="GO" id="GO:0034605">
    <property type="term" value="P:cellular response to heat"/>
    <property type="evidence" value="ECO:0007669"/>
    <property type="project" value="TreeGrafter"/>
</dbReference>
<feature type="domain" description="AAA+ ATPase" evidence="7">
    <location>
        <begin position="236"/>
        <end position="381"/>
    </location>
</feature>
<dbReference type="PROSITE" id="PS00870">
    <property type="entry name" value="CLPAB_1"/>
    <property type="match status" value="1"/>
</dbReference>
<evidence type="ECO:0000259" key="8">
    <source>
        <dbReference type="SMART" id="SM01086"/>
    </source>
</evidence>
<dbReference type="InterPro" id="IPR041546">
    <property type="entry name" value="ClpA/ClpB_AAA_lid"/>
</dbReference>
<dbReference type="SUPFAM" id="SSF81923">
    <property type="entry name" value="Double Clp-N motif"/>
    <property type="match status" value="1"/>
</dbReference>
<dbReference type="RefSeq" id="WP_271866335.1">
    <property type="nucleotide sequence ID" value="NZ_JAQMFO010000012.1"/>
</dbReference>
<dbReference type="FunFam" id="3.40.50.300:FF:000010">
    <property type="entry name" value="Chaperone clpB 1, putative"/>
    <property type="match status" value="1"/>
</dbReference>
<dbReference type="InterPro" id="IPR036628">
    <property type="entry name" value="Clp_N_dom_sf"/>
</dbReference>
<dbReference type="InterPro" id="IPR018368">
    <property type="entry name" value="ClpA/B_CS1"/>
</dbReference>
<evidence type="ECO:0000256" key="3">
    <source>
        <dbReference type="ARBA" id="ARBA00022741"/>
    </source>
</evidence>
<dbReference type="Proteomes" id="UP001212996">
    <property type="component" value="Unassembled WGS sequence"/>
</dbReference>
<dbReference type="Pfam" id="PF10431">
    <property type="entry name" value="ClpB_D2-small"/>
    <property type="match status" value="1"/>
</dbReference>
<keyword evidence="2" id="KW-0677">Repeat</keyword>
<accession>A0AAW6BIC0</accession>
<evidence type="ECO:0000313" key="9">
    <source>
        <dbReference type="EMBL" id="MDB6372321.1"/>
    </source>
</evidence>
<dbReference type="PANTHER" id="PTHR11638">
    <property type="entry name" value="ATP-DEPENDENT CLP PROTEASE"/>
    <property type="match status" value="1"/>
</dbReference>
<dbReference type="SMART" id="SM01086">
    <property type="entry name" value="ClpB_D2-small"/>
    <property type="match status" value="1"/>
</dbReference>
<dbReference type="InterPro" id="IPR019489">
    <property type="entry name" value="Clp_ATPase_C"/>
</dbReference>
<keyword evidence="4" id="KW-0067">ATP-binding</keyword>
<dbReference type="SMART" id="SM00382">
    <property type="entry name" value="AAA"/>
    <property type="match status" value="2"/>
</dbReference>
<feature type="coiled-coil region" evidence="6">
    <location>
        <begin position="450"/>
        <end position="505"/>
    </location>
</feature>
<dbReference type="PANTHER" id="PTHR11638:SF181">
    <property type="entry name" value="ATPASE SUBUNIT OF ATP-DEPENDENT PROTEASE"/>
    <property type="match status" value="1"/>
</dbReference>
<sequence length="889" mass="98460">MENPSAILLRRLNPYCVQALDAAAVLCRTRAQSEITVEHWLLKLLEMGEGDITVIARHYQWDMNTLWQTLLAALDRLPYNINHQRPRLSDRLWHLLQVAWEVASQDAGNEFIRSAHLLQALRGQPDWLHAHDAWPLLSLSVTQLQRLRPLLDRHSDECPEKQVTTRLTEAGSAVDLAETAADNPMPNPHVLSPALQSVLDKFTLDITARAAEGGIDPVFGRDNDIRQMIDILSRRRKNNPILVGEPGVGKTALVEGLALRIAEGDVPASLKTVSIRALDLGLLQAGAGVKGEFEQRLKNVIEAVRQSSTPILLFIDEAHTLIGAGNQAGGADAANLLKPALARGELRTIAATTWSEYKRYFEQDAALERRFQRINVDEPDDETACLMLRGLKARYARHHGVHILDSAVQAAVTLSRRYLAGRQLPDKAVDLLDTAGARARMSLDTVPAALTQLQTQLTALEMEQQAIREDMTLGQAHHADRLAQIAVLRNELGRQQQQRNEQYQQEKQLTQQLLAIRQDSRRQDELAALQQRLATLQQGQPLLSPDVDARTVATVIADWTGIPLSSVLKDEQTGLLHLEQHVGERVIGQETALWDIAQRLRAAKTGLTPEHGPLGVFLLVGPSGVGKTETARALADSLFGGERSLITLNLSEYQEPHTVSQLKGAPPGYVGYGHGGVLTEAVRQRPYSVVLLDEVEKAHRDVLNLFYQVFDRGFMRDGEGREIDFRQTVILMTSNLGSDHLMALLAQQPDAPNAALHERLYPVLRDHFQPALLARFQTVIYRPLPAEALRRIVDVKLGQVTRRLYTHYGLSCQVESALCDTLVSACLLPDSGARNIDSLLNQQILPGLSQALLERLAHHDKPGGVILGADETGEITLTFTETEPTERPS</sequence>
<dbReference type="InterPro" id="IPR050130">
    <property type="entry name" value="ClpA_ClpB"/>
</dbReference>
<proteinExistence type="inferred from homology"/>
<dbReference type="CDD" id="cd19499">
    <property type="entry name" value="RecA-like_ClpB_Hsp104-like"/>
    <property type="match status" value="1"/>
</dbReference>
<evidence type="ECO:0000256" key="4">
    <source>
        <dbReference type="ARBA" id="ARBA00022840"/>
    </source>
</evidence>
<keyword evidence="5" id="KW-0143">Chaperone</keyword>
<evidence type="ECO:0000256" key="1">
    <source>
        <dbReference type="ARBA" id="ARBA00008675"/>
    </source>
</evidence>
<organism evidence="9 10">
    <name type="scientific">Photorhabdus bodei</name>
    <dbReference type="NCBI Taxonomy" id="2029681"/>
    <lineage>
        <taxon>Bacteria</taxon>
        <taxon>Pseudomonadati</taxon>
        <taxon>Pseudomonadota</taxon>
        <taxon>Gammaproteobacteria</taxon>
        <taxon>Enterobacterales</taxon>
        <taxon>Morganellaceae</taxon>
        <taxon>Photorhabdus</taxon>
    </lineage>
</organism>
<keyword evidence="6" id="KW-0175">Coiled coil</keyword>
<feature type="domain" description="Clp ATPase C-terminal" evidence="8">
    <location>
        <begin position="784"/>
        <end position="877"/>
    </location>
</feature>
<evidence type="ECO:0000259" key="7">
    <source>
        <dbReference type="SMART" id="SM00382"/>
    </source>
</evidence>
<dbReference type="InterPro" id="IPR003959">
    <property type="entry name" value="ATPase_AAA_core"/>
</dbReference>
<comment type="caution">
    <text evidence="9">The sequence shown here is derived from an EMBL/GenBank/DDBJ whole genome shotgun (WGS) entry which is preliminary data.</text>
</comment>
<dbReference type="InterPro" id="IPR004176">
    <property type="entry name" value="Clp_R_N"/>
</dbReference>
<dbReference type="GO" id="GO:0005524">
    <property type="term" value="F:ATP binding"/>
    <property type="evidence" value="ECO:0007669"/>
    <property type="project" value="UniProtKB-KW"/>
</dbReference>
<dbReference type="InterPro" id="IPR017729">
    <property type="entry name" value="ATPase_T6SS_ClpV1"/>
</dbReference>
<dbReference type="Gene3D" id="3.40.50.300">
    <property type="entry name" value="P-loop containing nucleotide triphosphate hydrolases"/>
    <property type="match status" value="3"/>
</dbReference>
<feature type="domain" description="AAA+ ATPase" evidence="7">
    <location>
        <begin position="613"/>
        <end position="786"/>
    </location>
</feature>
<dbReference type="Pfam" id="PF17871">
    <property type="entry name" value="AAA_lid_9"/>
    <property type="match status" value="1"/>
</dbReference>
<dbReference type="Pfam" id="PF00004">
    <property type="entry name" value="AAA"/>
    <property type="match status" value="1"/>
</dbReference>
<dbReference type="GO" id="GO:0005737">
    <property type="term" value="C:cytoplasm"/>
    <property type="evidence" value="ECO:0007669"/>
    <property type="project" value="TreeGrafter"/>
</dbReference>